<name>A0A2M8QE78_9CHLR</name>
<dbReference type="AlphaFoldDB" id="A0A2M8QE78"/>
<comment type="caution">
    <text evidence="2">The sequence shown here is derived from an EMBL/GenBank/DDBJ whole genome shotgun (WGS) entry which is preliminary data.</text>
</comment>
<dbReference type="SUPFAM" id="SSF55729">
    <property type="entry name" value="Acyl-CoA N-acyltransferases (Nat)"/>
    <property type="match status" value="1"/>
</dbReference>
<dbReference type="Pfam" id="PF13480">
    <property type="entry name" value="Acetyltransf_6"/>
    <property type="match status" value="1"/>
</dbReference>
<dbReference type="Proteomes" id="UP000230790">
    <property type="component" value="Unassembled WGS sequence"/>
</dbReference>
<accession>A0A2M8QE78</accession>
<reference evidence="2 3" key="1">
    <citation type="submission" date="2017-11" db="EMBL/GenBank/DDBJ databases">
        <title>Evolution of Phototrophy in the Chloroflexi Phylum Driven by Horizontal Gene Transfer.</title>
        <authorList>
            <person name="Ward L.M."/>
            <person name="Hemp J."/>
            <person name="Shih P.M."/>
            <person name="Mcglynn S.E."/>
            <person name="Fischer W."/>
        </authorList>
    </citation>
    <scope>NUCLEOTIDE SEQUENCE [LARGE SCALE GENOMIC DNA]</scope>
    <source>
        <strain evidence="2">JP3_7</strain>
    </source>
</reference>
<dbReference type="InterPro" id="IPR038740">
    <property type="entry name" value="BioF2-like_GNAT_dom"/>
</dbReference>
<dbReference type="InterPro" id="IPR016181">
    <property type="entry name" value="Acyl_CoA_acyltransferase"/>
</dbReference>
<proteinExistence type="predicted"/>
<gene>
    <name evidence="2" type="ORF">CUN48_05250</name>
</gene>
<feature type="domain" description="BioF2-like acetyltransferase" evidence="1">
    <location>
        <begin position="176"/>
        <end position="317"/>
    </location>
</feature>
<evidence type="ECO:0000313" key="3">
    <source>
        <dbReference type="Proteomes" id="UP000230790"/>
    </source>
</evidence>
<protein>
    <recommendedName>
        <fullName evidence="1">BioF2-like acetyltransferase domain-containing protein</fullName>
    </recommendedName>
</protein>
<dbReference type="Gene3D" id="3.40.630.30">
    <property type="match status" value="1"/>
</dbReference>
<organism evidence="2 3">
    <name type="scientific">Candidatus Thermofonsia Clade 3 bacterium</name>
    <dbReference type="NCBI Taxonomy" id="2364212"/>
    <lineage>
        <taxon>Bacteria</taxon>
        <taxon>Bacillati</taxon>
        <taxon>Chloroflexota</taxon>
        <taxon>Candidatus Thermofontia</taxon>
        <taxon>Candidatus Thermofonsia Clade 3</taxon>
    </lineage>
</organism>
<dbReference type="EMBL" id="PGTN01000024">
    <property type="protein sequence ID" value="PJF48106.1"/>
    <property type="molecule type" value="Genomic_DNA"/>
</dbReference>
<evidence type="ECO:0000259" key="1">
    <source>
        <dbReference type="Pfam" id="PF13480"/>
    </source>
</evidence>
<evidence type="ECO:0000313" key="2">
    <source>
        <dbReference type="EMBL" id="PJF48106.1"/>
    </source>
</evidence>
<sequence length="334" mass="37649">MMRTDVYTTPEAFERLAGEWNALLKRSASNTLFLTREWQQTWWRELGDGELRVLAMREDGALVGIAPLFFATNALGAVEVALVGCKEVSDYLDFIFARGCEPACFRVVVDFLKSSDAPAWQAISLCNLIETSPTLGVFVELLNAEGWRAQVVFEDVCPVIALPDTFDAYLAMLDGKERRELQRKLRRASGDVAVTFTTDAATLARDMDDFIALMKASSPNKAAFMTPRMTCFFHAIARAMFEAGWLQLAFLEVERVRAAAYMNFVYEGAVMVYNSGLRPEKYAYLSPGQVLIARLIQKAIQDGCREFDFLQGNEEYKYKFGGRDVKLYTLSARR</sequence>